<dbReference type="GO" id="GO:0005886">
    <property type="term" value="C:plasma membrane"/>
    <property type="evidence" value="ECO:0007669"/>
    <property type="project" value="UniProtKB-SubCell"/>
</dbReference>
<dbReference type="AlphaFoldDB" id="A0A3Q3R0F0"/>
<feature type="domain" description="G-protein coupled receptors family 1 profile" evidence="12">
    <location>
        <begin position="1"/>
        <end position="93"/>
    </location>
</feature>
<evidence type="ECO:0000256" key="3">
    <source>
        <dbReference type="ARBA" id="ARBA00022692"/>
    </source>
</evidence>
<evidence type="ECO:0000256" key="2">
    <source>
        <dbReference type="ARBA" id="ARBA00022475"/>
    </source>
</evidence>
<evidence type="ECO:0000256" key="11">
    <source>
        <dbReference type="SAM" id="SignalP"/>
    </source>
</evidence>
<evidence type="ECO:0000259" key="12">
    <source>
        <dbReference type="PROSITE" id="PS50262"/>
    </source>
</evidence>
<keyword evidence="5" id="KW-0297">G-protein coupled receptor</keyword>
<evidence type="ECO:0000256" key="9">
    <source>
        <dbReference type="SAM" id="MobiDB-lite"/>
    </source>
</evidence>
<reference evidence="13" key="2">
    <citation type="submission" date="2025-09" db="UniProtKB">
        <authorList>
            <consortium name="Ensembl"/>
        </authorList>
    </citation>
    <scope>IDENTIFICATION</scope>
</reference>
<feature type="signal peptide" evidence="11">
    <location>
        <begin position="1"/>
        <end position="15"/>
    </location>
</feature>
<keyword evidence="11" id="KW-0732">Signal</keyword>
<keyword evidence="7" id="KW-0675">Receptor</keyword>
<dbReference type="PRINTS" id="PR00237">
    <property type="entry name" value="GPCRRHODOPSN"/>
</dbReference>
<protein>
    <recommendedName>
        <fullName evidence="12">G-protein coupled receptors family 1 profile domain-containing protein</fullName>
    </recommendedName>
</protein>
<keyword evidence="4 10" id="KW-1133">Transmembrane helix</keyword>
<dbReference type="PANTHER" id="PTHR24249:SF381">
    <property type="entry name" value="TRACE AMINE ASSOCIATED RECEPTOR 19P-RELATED"/>
    <property type="match status" value="1"/>
</dbReference>
<comment type="subcellular location">
    <subcellularLocation>
        <location evidence="1">Cell membrane</location>
        <topology evidence="1">Multi-pass membrane protein</topology>
    </subcellularLocation>
</comment>
<name>A0A3Q3R0F0_MONAL</name>
<evidence type="ECO:0000256" key="7">
    <source>
        <dbReference type="ARBA" id="ARBA00023170"/>
    </source>
</evidence>
<organism evidence="13 14">
    <name type="scientific">Monopterus albus</name>
    <name type="common">Swamp eel</name>
    <dbReference type="NCBI Taxonomy" id="43700"/>
    <lineage>
        <taxon>Eukaryota</taxon>
        <taxon>Metazoa</taxon>
        <taxon>Chordata</taxon>
        <taxon>Craniata</taxon>
        <taxon>Vertebrata</taxon>
        <taxon>Euteleostomi</taxon>
        <taxon>Actinopterygii</taxon>
        <taxon>Neopterygii</taxon>
        <taxon>Teleostei</taxon>
        <taxon>Neoteleostei</taxon>
        <taxon>Acanthomorphata</taxon>
        <taxon>Anabantaria</taxon>
        <taxon>Synbranchiformes</taxon>
        <taxon>Synbranchidae</taxon>
        <taxon>Monopterus</taxon>
    </lineage>
</organism>
<dbReference type="PROSITE" id="PS50262">
    <property type="entry name" value="G_PROTEIN_RECEP_F1_2"/>
    <property type="match status" value="1"/>
</dbReference>
<feature type="chain" id="PRO_5018616261" description="G-protein coupled receptors family 1 profile domain-containing protein" evidence="11">
    <location>
        <begin position="16"/>
        <end position="128"/>
    </location>
</feature>
<proteinExistence type="predicted"/>
<evidence type="ECO:0000313" key="13">
    <source>
        <dbReference type="Ensembl" id="ENSMALP00000023886.1"/>
    </source>
</evidence>
<keyword evidence="6 10" id="KW-0472">Membrane</keyword>
<keyword evidence="8" id="KW-0807">Transducer</keyword>
<keyword evidence="14" id="KW-1185">Reference proteome</keyword>
<feature type="transmembrane region" description="Helical" evidence="10">
    <location>
        <begin position="39"/>
        <end position="63"/>
    </location>
</feature>
<keyword evidence="2" id="KW-1003">Cell membrane</keyword>
<dbReference type="InterPro" id="IPR050569">
    <property type="entry name" value="TAAR"/>
</dbReference>
<dbReference type="Ensembl" id="ENSMALT00000024338.1">
    <property type="protein sequence ID" value="ENSMALP00000023886.1"/>
    <property type="gene ID" value="ENSMALG00000016651.1"/>
</dbReference>
<feature type="region of interest" description="Disordered" evidence="9">
    <location>
        <begin position="106"/>
        <end position="128"/>
    </location>
</feature>
<keyword evidence="3 10" id="KW-0812">Transmembrane</keyword>
<evidence type="ECO:0000256" key="8">
    <source>
        <dbReference type="ARBA" id="ARBA00023224"/>
    </source>
</evidence>
<evidence type="ECO:0000256" key="4">
    <source>
        <dbReference type="ARBA" id="ARBA00022989"/>
    </source>
</evidence>
<dbReference type="GO" id="GO:0001594">
    <property type="term" value="F:trace-amine receptor activity"/>
    <property type="evidence" value="ECO:0007669"/>
    <property type="project" value="TreeGrafter"/>
</dbReference>
<reference evidence="13" key="1">
    <citation type="submission" date="2025-08" db="UniProtKB">
        <authorList>
            <consortium name="Ensembl"/>
        </authorList>
    </citation>
    <scope>IDENTIFICATION</scope>
</reference>
<evidence type="ECO:0000256" key="10">
    <source>
        <dbReference type="SAM" id="Phobius"/>
    </source>
</evidence>
<dbReference type="InterPro" id="IPR000276">
    <property type="entry name" value="GPCR_Rhodpsn"/>
</dbReference>
<dbReference type="Gene3D" id="1.20.1070.10">
    <property type="entry name" value="Rhodopsin 7-helix transmembrane proteins"/>
    <property type="match status" value="1"/>
</dbReference>
<feature type="transmembrane region" description="Helical" evidence="10">
    <location>
        <begin position="75"/>
        <end position="96"/>
    </location>
</feature>
<accession>A0A3Q3R0F0</accession>
<dbReference type="InterPro" id="IPR017452">
    <property type="entry name" value="GPCR_Rhodpsn_7TM"/>
</dbReference>
<dbReference type="PANTHER" id="PTHR24249">
    <property type="entry name" value="HISTAMINE RECEPTOR-RELATED G-PROTEIN COUPLED RECEPTOR"/>
    <property type="match status" value="1"/>
</dbReference>
<evidence type="ECO:0000256" key="5">
    <source>
        <dbReference type="ARBA" id="ARBA00023040"/>
    </source>
</evidence>
<evidence type="ECO:0000256" key="6">
    <source>
        <dbReference type="ARBA" id="ARBA00023136"/>
    </source>
</evidence>
<evidence type="ECO:0000313" key="14">
    <source>
        <dbReference type="Proteomes" id="UP000261600"/>
    </source>
</evidence>
<dbReference type="Pfam" id="PF00001">
    <property type="entry name" value="7tm_1"/>
    <property type="match status" value="1"/>
</dbReference>
<dbReference type="Proteomes" id="UP000261600">
    <property type="component" value="Unplaced"/>
</dbReference>
<dbReference type="SUPFAM" id="SSF81321">
    <property type="entry name" value="Family A G protein-coupled receptor-like"/>
    <property type="match status" value="1"/>
</dbReference>
<evidence type="ECO:0000256" key="1">
    <source>
        <dbReference type="ARBA" id="ARBA00004651"/>
    </source>
</evidence>
<sequence>LILVVFVVAVSQARAMRSYIAAVTLQGSVKVVAKKSEMKAARTLGVVIVVFLICLCPYFCITLSGQDTLMSASSAAFVVCLFYCNSCLNPMVYAFFTPGSENMKPSSVLRGEGPPPHQSHPLKGKLQS</sequence>